<organism evidence="1 2">
    <name type="scientific">Entomophthora muscae</name>
    <dbReference type="NCBI Taxonomy" id="34485"/>
    <lineage>
        <taxon>Eukaryota</taxon>
        <taxon>Fungi</taxon>
        <taxon>Fungi incertae sedis</taxon>
        <taxon>Zoopagomycota</taxon>
        <taxon>Entomophthoromycotina</taxon>
        <taxon>Entomophthoromycetes</taxon>
        <taxon>Entomophthorales</taxon>
        <taxon>Entomophthoraceae</taxon>
        <taxon>Entomophthora</taxon>
    </lineage>
</organism>
<reference evidence="1" key="1">
    <citation type="submission" date="2022-04" db="EMBL/GenBank/DDBJ databases">
        <title>Genome of the entomopathogenic fungus Entomophthora muscae.</title>
        <authorList>
            <person name="Elya C."/>
            <person name="Lovett B.R."/>
            <person name="Lee E."/>
            <person name="Macias A.M."/>
            <person name="Hajek A.E."/>
            <person name="De Bivort B.L."/>
            <person name="Kasson M.T."/>
            <person name="De Fine Licht H.H."/>
            <person name="Stajich J.E."/>
        </authorList>
    </citation>
    <scope>NUCLEOTIDE SEQUENCE</scope>
    <source>
        <strain evidence="1">Berkeley</strain>
    </source>
</reference>
<dbReference type="EMBL" id="QTSX02003655">
    <property type="protein sequence ID" value="KAJ9069147.1"/>
    <property type="molecule type" value="Genomic_DNA"/>
</dbReference>
<comment type="caution">
    <text evidence="1">The sequence shown here is derived from an EMBL/GenBank/DDBJ whole genome shotgun (WGS) entry which is preliminary data.</text>
</comment>
<sequence length="123" mass="13806">MHLAANCPQPPPRSYTQQRPTPTCYNFRKLGHILRCCLHPCTSCQGNSHRSCDCLHYQPTCPPLPMSLESFLANEGVTEKHFSALKHALSSGVTPTLLLIKNFVLSTLLFPIEFLILYLPMPL</sequence>
<dbReference type="Proteomes" id="UP001165960">
    <property type="component" value="Unassembled WGS sequence"/>
</dbReference>
<name>A0ACC2T3L3_9FUNG</name>
<protein>
    <submittedName>
        <fullName evidence="1">Uncharacterized protein</fullName>
    </submittedName>
</protein>
<proteinExistence type="predicted"/>
<gene>
    <name evidence="1" type="ORF">DSO57_1021549</name>
</gene>
<evidence type="ECO:0000313" key="2">
    <source>
        <dbReference type="Proteomes" id="UP001165960"/>
    </source>
</evidence>
<evidence type="ECO:0000313" key="1">
    <source>
        <dbReference type="EMBL" id="KAJ9069147.1"/>
    </source>
</evidence>
<accession>A0ACC2T3L3</accession>
<keyword evidence="2" id="KW-1185">Reference proteome</keyword>